<keyword evidence="3" id="KW-0560">Oxidoreductase</keyword>
<dbReference type="GO" id="GO:0052755">
    <property type="term" value="F:coenzyme F420H2:quinone oxidoreductase activity"/>
    <property type="evidence" value="ECO:0007669"/>
    <property type="project" value="RHEA"/>
</dbReference>
<evidence type="ECO:0000313" key="3">
    <source>
        <dbReference type="EMBL" id="KMO67178.1"/>
    </source>
</evidence>
<organism evidence="3 4">
    <name type="scientific">Mycolicibacterium chlorophenolicum</name>
    <dbReference type="NCBI Taxonomy" id="37916"/>
    <lineage>
        <taxon>Bacteria</taxon>
        <taxon>Bacillati</taxon>
        <taxon>Actinomycetota</taxon>
        <taxon>Actinomycetes</taxon>
        <taxon>Mycobacteriales</taxon>
        <taxon>Mycobacteriaceae</taxon>
        <taxon>Mycolicibacterium</taxon>
    </lineage>
</organism>
<dbReference type="PANTHER" id="PTHR39428:SF1">
    <property type="entry name" value="F420H(2)-DEPENDENT QUINONE REDUCTASE RV1261C"/>
    <property type="match status" value="1"/>
</dbReference>
<evidence type="ECO:0000313" key="4">
    <source>
        <dbReference type="Proteomes" id="UP000036513"/>
    </source>
</evidence>
<dbReference type="InterPro" id="IPR004378">
    <property type="entry name" value="F420H2_quin_Rdtase"/>
</dbReference>
<reference evidence="3 4" key="1">
    <citation type="journal article" date="2015" name="Genome Biol. Evol.">
        <title>Characterization of Three Mycobacterium spp. with Potential Use in Bioremediation by Genome Sequencing and Comparative Genomics.</title>
        <authorList>
            <person name="Das S."/>
            <person name="Pettersson B.M."/>
            <person name="Behra P.R."/>
            <person name="Ramesh M."/>
            <person name="Dasgupta S."/>
            <person name="Bhattacharya A."/>
            <person name="Kirsebom L.A."/>
        </authorList>
    </citation>
    <scope>NUCLEOTIDE SEQUENCE [LARGE SCALE GENOMIC DNA]</scope>
    <source>
        <strain evidence="3 4">DSM 43826</strain>
    </source>
</reference>
<comment type="similarity">
    <text evidence="1">Belongs to the F420H(2)-dependent quinone reductase family.</text>
</comment>
<dbReference type="GO" id="GO:0070967">
    <property type="term" value="F:coenzyme F420 binding"/>
    <property type="evidence" value="ECO:0007669"/>
    <property type="project" value="TreeGrafter"/>
</dbReference>
<dbReference type="STRING" id="37916.MCHLDSM_06427"/>
<dbReference type="EMBL" id="JYNL01000069">
    <property type="protein sequence ID" value="KMO67178.1"/>
    <property type="molecule type" value="Genomic_DNA"/>
</dbReference>
<accession>A0A0J6VCC6</accession>
<dbReference type="SMR" id="A0A0J6VCC6"/>
<dbReference type="Proteomes" id="UP000036513">
    <property type="component" value="Unassembled WGS sequence"/>
</dbReference>
<dbReference type="EC" id="1.-.-.-" evidence="3"/>
<proteinExistence type="inferred from homology"/>
<name>A0A0J6VCC6_9MYCO</name>
<dbReference type="Pfam" id="PF04075">
    <property type="entry name" value="F420H2_quin_red"/>
    <property type="match status" value="1"/>
</dbReference>
<comment type="catalytic activity">
    <reaction evidence="2">
        <text>oxidized coenzyme F420-(gamma-L-Glu)(n) + a quinol + H(+) = reduced coenzyme F420-(gamma-L-Glu)(n) + a quinone</text>
        <dbReference type="Rhea" id="RHEA:39663"/>
        <dbReference type="Rhea" id="RHEA-COMP:12939"/>
        <dbReference type="Rhea" id="RHEA-COMP:14378"/>
        <dbReference type="ChEBI" id="CHEBI:15378"/>
        <dbReference type="ChEBI" id="CHEBI:24646"/>
        <dbReference type="ChEBI" id="CHEBI:132124"/>
        <dbReference type="ChEBI" id="CHEBI:133980"/>
        <dbReference type="ChEBI" id="CHEBI:139511"/>
    </reaction>
</comment>
<dbReference type="InterPro" id="IPR012349">
    <property type="entry name" value="Split_barrel_FMN-bd"/>
</dbReference>
<evidence type="ECO:0000256" key="1">
    <source>
        <dbReference type="ARBA" id="ARBA00008710"/>
    </source>
</evidence>
<keyword evidence="4" id="KW-1185">Reference proteome</keyword>
<dbReference type="GO" id="GO:0005886">
    <property type="term" value="C:plasma membrane"/>
    <property type="evidence" value="ECO:0007669"/>
    <property type="project" value="TreeGrafter"/>
</dbReference>
<gene>
    <name evidence="3" type="primary">ddn_8</name>
    <name evidence="3" type="ORF">MCHLDSM_06427</name>
</gene>
<comment type="caution">
    <text evidence="3">The sequence shown here is derived from an EMBL/GenBank/DDBJ whole genome shotgun (WGS) entry which is preliminary data.</text>
</comment>
<dbReference type="PANTHER" id="PTHR39428">
    <property type="entry name" value="F420H(2)-DEPENDENT QUINONE REDUCTASE RV1261C"/>
    <property type="match status" value="1"/>
</dbReference>
<dbReference type="PATRIC" id="fig|37916.4.peg.6446"/>
<dbReference type="NCBIfam" id="TIGR00026">
    <property type="entry name" value="hi_GC_TIGR00026"/>
    <property type="match status" value="1"/>
</dbReference>
<dbReference type="AlphaFoldDB" id="A0A0J6VCC6"/>
<dbReference type="RefSeq" id="WP_048473483.1">
    <property type="nucleotide sequence ID" value="NZ_JYNL01000069.1"/>
</dbReference>
<evidence type="ECO:0000256" key="2">
    <source>
        <dbReference type="ARBA" id="ARBA00049106"/>
    </source>
</evidence>
<sequence length="152" mass="17106">MNIALWIEQNIGTRLLMVHDSLYKRTNGRIGHRIPLPGVPPSLLLHTVGAKTGKQRTNTLSYFPDGGHYYVVASKGGDPRAPGWYHNLKAKPDIEINIGPRRLAVTATPVPADDPDYPRLWELVNRDNSNRYNGYQSRTSRKIPLVRLTPKS</sequence>
<protein>
    <submittedName>
        <fullName evidence="3">Deazaflavin-dependent nitroreductase</fullName>
        <ecNumber evidence="3">1.-.-.-</ecNumber>
    </submittedName>
</protein>
<dbReference type="Gene3D" id="2.30.110.10">
    <property type="entry name" value="Electron Transport, Fmn-binding Protein, Chain A"/>
    <property type="match status" value="1"/>
</dbReference>